<sequence length="337" mass="37845">MKQADPPGDNVQLDEAVLASAFFFPIGSGRPSLWVETVKIVVQLEDGSTTEFFKKGASGPIGLDMMKGAFEAERALHECIPDRVPKLVAWGTHANDPNTHFYLCEFVDMYDEVPSPSDWATAVSQLHLASMGKSPTGQFGFHVTTHLANVPINDAWNSSWAAFWAQQTKSLFDREESVNGPDETLAELRTAYFEKAIPRYLGPLESEGRSITPCLVHSDLWPGNIKPRTSTDELCLFDACAYWGHNEADLAVCYNPRYKLGQPCLEEYKDLVTPSDPSTDFHERNALYAMKYHVLLSIMYSDNRAFREKLIEELRLLLRKIDTESSDPKDLDSASRL</sequence>
<keyword evidence="3" id="KW-0808">Transferase</keyword>
<reference evidence="5" key="1">
    <citation type="journal article" date="2023" name="Mol. Phylogenet. Evol.">
        <title>Genome-scale phylogeny and comparative genomics of the fungal order Sordariales.</title>
        <authorList>
            <person name="Hensen N."/>
            <person name="Bonometti L."/>
            <person name="Westerberg I."/>
            <person name="Brannstrom I.O."/>
            <person name="Guillou S."/>
            <person name="Cros-Aarteil S."/>
            <person name="Calhoun S."/>
            <person name="Haridas S."/>
            <person name="Kuo A."/>
            <person name="Mondo S."/>
            <person name="Pangilinan J."/>
            <person name="Riley R."/>
            <person name="LaButti K."/>
            <person name="Andreopoulos B."/>
            <person name="Lipzen A."/>
            <person name="Chen C."/>
            <person name="Yan M."/>
            <person name="Daum C."/>
            <person name="Ng V."/>
            <person name="Clum A."/>
            <person name="Steindorff A."/>
            <person name="Ohm R.A."/>
            <person name="Martin F."/>
            <person name="Silar P."/>
            <person name="Natvig D.O."/>
            <person name="Lalanne C."/>
            <person name="Gautier V."/>
            <person name="Ament-Velasquez S.L."/>
            <person name="Kruys A."/>
            <person name="Hutchinson M.I."/>
            <person name="Powell A.J."/>
            <person name="Barry K."/>
            <person name="Miller A.N."/>
            <person name="Grigoriev I.V."/>
            <person name="Debuchy R."/>
            <person name="Gladieux P."/>
            <person name="Hiltunen Thoren M."/>
            <person name="Johannesson H."/>
        </authorList>
    </citation>
    <scope>NUCLEOTIDE SEQUENCE [LARGE SCALE GENOMIC DNA]</scope>
    <source>
        <strain evidence="5">CBS 284.82</strain>
    </source>
</reference>
<evidence type="ECO:0000256" key="3">
    <source>
        <dbReference type="PIRNR" id="PIRNR006221"/>
    </source>
</evidence>
<evidence type="ECO:0000313" key="4">
    <source>
        <dbReference type="EMBL" id="KAK4033067.1"/>
    </source>
</evidence>
<comment type="similarity">
    <text evidence="3">Belongs to the fructosamine kinase family.</text>
</comment>
<dbReference type="PIRSF" id="PIRSF006221">
    <property type="entry name" value="Ketosamine-3-kinase"/>
    <property type="match status" value="1"/>
</dbReference>
<gene>
    <name evidence="4" type="ORF">C8A01DRAFT_50281</name>
</gene>
<comment type="caution">
    <text evidence="4">The sequence shown here is derived from an EMBL/GenBank/DDBJ whole genome shotgun (WGS) entry which is preliminary data.</text>
</comment>
<evidence type="ECO:0000256" key="2">
    <source>
        <dbReference type="ARBA" id="ARBA00048655"/>
    </source>
</evidence>
<dbReference type="GO" id="GO:0016301">
    <property type="term" value="F:kinase activity"/>
    <property type="evidence" value="ECO:0007669"/>
    <property type="project" value="UniProtKB-UniRule"/>
</dbReference>
<accession>A0AAN6P933</accession>
<dbReference type="PANTHER" id="PTHR12149:SF8">
    <property type="entry name" value="PROTEIN-RIBULOSAMINE 3-KINASE"/>
    <property type="match status" value="1"/>
</dbReference>
<keyword evidence="5" id="KW-1185">Reference proteome</keyword>
<dbReference type="InterPro" id="IPR011009">
    <property type="entry name" value="Kinase-like_dom_sf"/>
</dbReference>
<dbReference type="PANTHER" id="PTHR12149">
    <property type="entry name" value="FRUCTOSAMINE 3 KINASE-RELATED PROTEIN"/>
    <property type="match status" value="1"/>
</dbReference>
<dbReference type="Pfam" id="PF03881">
    <property type="entry name" value="Fructosamin_kin"/>
    <property type="match status" value="1"/>
</dbReference>
<dbReference type="InterPro" id="IPR016477">
    <property type="entry name" value="Fructo-/Ketosamine-3-kinase"/>
</dbReference>
<organism evidence="4 5">
    <name type="scientific">Parachaetomium inaequale</name>
    <dbReference type="NCBI Taxonomy" id="2588326"/>
    <lineage>
        <taxon>Eukaryota</taxon>
        <taxon>Fungi</taxon>
        <taxon>Dikarya</taxon>
        <taxon>Ascomycota</taxon>
        <taxon>Pezizomycotina</taxon>
        <taxon>Sordariomycetes</taxon>
        <taxon>Sordariomycetidae</taxon>
        <taxon>Sordariales</taxon>
        <taxon>Chaetomiaceae</taxon>
        <taxon>Parachaetomium</taxon>
    </lineage>
</organism>
<protein>
    <recommendedName>
        <fullName evidence="1">protein-ribulosamine 3-kinase</fullName>
        <ecNumber evidence="1">2.7.1.172</ecNumber>
    </recommendedName>
</protein>
<dbReference type="EMBL" id="MU854554">
    <property type="protein sequence ID" value="KAK4033067.1"/>
    <property type="molecule type" value="Genomic_DNA"/>
</dbReference>
<dbReference type="Gene3D" id="3.90.1200.10">
    <property type="match status" value="1"/>
</dbReference>
<dbReference type="AlphaFoldDB" id="A0AAN6P933"/>
<evidence type="ECO:0000256" key="1">
    <source>
        <dbReference type="ARBA" id="ARBA00011961"/>
    </source>
</evidence>
<dbReference type="GO" id="GO:0102193">
    <property type="term" value="F:protein-ribulosamine 3-kinase activity"/>
    <property type="evidence" value="ECO:0007669"/>
    <property type="project" value="UniProtKB-EC"/>
</dbReference>
<name>A0AAN6P933_9PEZI</name>
<proteinExistence type="inferred from homology"/>
<dbReference type="EC" id="2.7.1.172" evidence="1"/>
<keyword evidence="3 4" id="KW-0418">Kinase</keyword>
<comment type="catalytic activity">
    <reaction evidence="2">
        <text>N(6)-D-ribulosyl-L-lysyl-[protein] + ATP = N(6)-(3-O-phospho-D-ribulosyl)-L-lysyl-[protein] + ADP + H(+)</text>
        <dbReference type="Rhea" id="RHEA:48432"/>
        <dbReference type="Rhea" id="RHEA-COMP:12103"/>
        <dbReference type="Rhea" id="RHEA-COMP:12104"/>
        <dbReference type="ChEBI" id="CHEBI:15378"/>
        <dbReference type="ChEBI" id="CHEBI:30616"/>
        <dbReference type="ChEBI" id="CHEBI:90418"/>
        <dbReference type="ChEBI" id="CHEBI:90420"/>
        <dbReference type="ChEBI" id="CHEBI:456216"/>
        <dbReference type="EC" id="2.7.1.172"/>
    </reaction>
    <physiologicalReaction direction="left-to-right" evidence="2">
        <dbReference type="Rhea" id="RHEA:48433"/>
    </physiologicalReaction>
</comment>
<evidence type="ECO:0000313" key="5">
    <source>
        <dbReference type="Proteomes" id="UP001303115"/>
    </source>
</evidence>
<dbReference type="SUPFAM" id="SSF56112">
    <property type="entry name" value="Protein kinase-like (PK-like)"/>
    <property type="match status" value="1"/>
</dbReference>
<dbReference type="Proteomes" id="UP001303115">
    <property type="component" value="Unassembled WGS sequence"/>
</dbReference>